<dbReference type="InterPro" id="IPR051319">
    <property type="entry name" value="Oligoribo/pAp-PDE_c-di-AMP_PDE"/>
</dbReference>
<dbReference type="GO" id="GO:0003676">
    <property type="term" value="F:nucleic acid binding"/>
    <property type="evidence" value="ECO:0007669"/>
    <property type="project" value="InterPro"/>
</dbReference>
<dbReference type="PANTHER" id="PTHR47618:SF1">
    <property type="entry name" value="BIFUNCTIONAL OLIGORIBONUCLEASE AND PAP PHOSPHATASE NRNA"/>
    <property type="match status" value="1"/>
</dbReference>
<dbReference type="Pfam" id="PF02272">
    <property type="entry name" value="DHHA1"/>
    <property type="match status" value="1"/>
</dbReference>
<dbReference type="InterPro" id="IPR001667">
    <property type="entry name" value="DDH_dom"/>
</dbReference>
<protein>
    <submittedName>
        <fullName evidence="3">Bifunctional oligoribonuclease/PAP phosphatase NrnA</fullName>
    </submittedName>
</protein>
<evidence type="ECO:0000259" key="1">
    <source>
        <dbReference type="Pfam" id="PF01368"/>
    </source>
</evidence>
<dbReference type="PANTHER" id="PTHR47618">
    <property type="entry name" value="BIFUNCTIONAL OLIGORIBONUCLEASE AND PAP PHOSPHATASE NRNA"/>
    <property type="match status" value="1"/>
</dbReference>
<proteinExistence type="predicted"/>
<reference evidence="3" key="2">
    <citation type="submission" date="2021-04" db="EMBL/GenBank/DDBJ databases">
        <authorList>
            <person name="Gilroy R."/>
        </authorList>
    </citation>
    <scope>NUCLEOTIDE SEQUENCE</scope>
    <source>
        <strain evidence="3">CHK178-16964</strain>
    </source>
</reference>
<gene>
    <name evidence="3" type="ORF">IAA07_05630</name>
</gene>
<dbReference type="Proteomes" id="UP000823900">
    <property type="component" value="Unassembled WGS sequence"/>
</dbReference>
<dbReference type="InterPro" id="IPR038763">
    <property type="entry name" value="DHH_sf"/>
</dbReference>
<evidence type="ECO:0000313" key="4">
    <source>
        <dbReference type="Proteomes" id="UP000823900"/>
    </source>
</evidence>
<dbReference type="Pfam" id="PF01368">
    <property type="entry name" value="DHH"/>
    <property type="match status" value="1"/>
</dbReference>
<dbReference type="SUPFAM" id="SSF64182">
    <property type="entry name" value="DHH phosphoesterases"/>
    <property type="match status" value="1"/>
</dbReference>
<sequence>MSLLEEKLQGVKTAVILGHIHPDGDCIGSCLGVYNYVKDEFPGIDINIYLEPPAEKFSYMRYFDEIKTSLPKELPQADLCICLDSGDKDRLGGFLPLLENAKDSLVVDHHITNIGYGRRNVIAPDASSTCEVLYDQVLDAEKISRETAVCLYTGIVHDTGVFQHSNTSGKTMAIAGKLIDMGIPFSDIITDSFYKKTYVQNQIMGRALLESVCFLDNRCIFSVIRKRDMDFYGVTSKDMDGIVDQLRVTEGVECAIFLYETAFQEFRVSMRSNHIVDVSKVAAYFGGGGHIRAAGCTMSGRIHDVINNLSLHIEEQLKTASSL</sequence>
<evidence type="ECO:0000313" key="3">
    <source>
        <dbReference type="EMBL" id="HJA71049.1"/>
    </source>
</evidence>
<dbReference type="Gene3D" id="3.10.310.30">
    <property type="match status" value="1"/>
</dbReference>
<comment type="caution">
    <text evidence="3">The sequence shown here is derived from an EMBL/GenBank/DDBJ whole genome shotgun (WGS) entry which is preliminary data.</text>
</comment>
<dbReference type="EMBL" id="DWZA01000051">
    <property type="protein sequence ID" value="HJA71049.1"/>
    <property type="molecule type" value="Genomic_DNA"/>
</dbReference>
<reference evidence="3" key="1">
    <citation type="journal article" date="2021" name="PeerJ">
        <title>Extensive microbial diversity within the chicken gut microbiome revealed by metagenomics and culture.</title>
        <authorList>
            <person name="Gilroy R."/>
            <person name="Ravi A."/>
            <person name="Getino M."/>
            <person name="Pursley I."/>
            <person name="Horton D.L."/>
            <person name="Alikhan N.F."/>
            <person name="Baker D."/>
            <person name="Gharbi K."/>
            <person name="Hall N."/>
            <person name="Watson M."/>
            <person name="Adriaenssens E.M."/>
            <person name="Foster-Nyarko E."/>
            <person name="Jarju S."/>
            <person name="Secka A."/>
            <person name="Antonio M."/>
            <person name="Oren A."/>
            <person name="Chaudhuri R.R."/>
            <person name="La Ragione R."/>
            <person name="Hildebrand F."/>
            <person name="Pallen M.J."/>
        </authorList>
    </citation>
    <scope>NUCLEOTIDE SEQUENCE</scope>
    <source>
        <strain evidence="3">CHK178-16964</strain>
    </source>
</reference>
<organism evidence="3 4">
    <name type="scientific">Candidatus Lachnoclostridium stercoravium</name>
    <dbReference type="NCBI Taxonomy" id="2838633"/>
    <lineage>
        <taxon>Bacteria</taxon>
        <taxon>Bacillati</taxon>
        <taxon>Bacillota</taxon>
        <taxon>Clostridia</taxon>
        <taxon>Lachnospirales</taxon>
        <taxon>Lachnospiraceae</taxon>
    </lineage>
</organism>
<dbReference type="Gene3D" id="3.90.1640.10">
    <property type="entry name" value="inorganic pyrophosphatase (n-terminal core)"/>
    <property type="match status" value="1"/>
</dbReference>
<dbReference type="AlphaFoldDB" id="A0A9D2KNC6"/>
<feature type="domain" description="DDH" evidence="1">
    <location>
        <begin position="15"/>
        <end position="155"/>
    </location>
</feature>
<accession>A0A9D2KNC6</accession>
<dbReference type="InterPro" id="IPR003156">
    <property type="entry name" value="DHHA1_dom"/>
</dbReference>
<evidence type="ECO:0000259" key="2">
    <source>
        <dbReference type="Pfam" id="PF02272"/>
    </source>
</evidence>
<feature type="domain" description="DHHA1" evidence="2">
    <location>
        <begin position="232"/>
        <end position="315"/>
    </location>
</feature>
<name>A0A9D2KNC6_9FIRM</name>